<name>A0A4Y6PYH3_PERCE</name>
<organism evidence="5 6">
    <name type="scientific">Persicimonas caeni</name>
    <dbReference type="NCBI Taxonomy" id="2292766"/>
    <lineage>
        <taxon>Bacteria</taxon>
        <taxon>Deltaproteobacteria</taxon>
        <taxon>Bradymonadales</taxon>
        <taxon>Bradymonadaceae</taxon>
        <taxon>Persicimonas</taxon>
    </lineage>
</organism>
<accession>A0A4Y6PYH3</accession>
<dbReference type="Pfam" id="PF01887">
    <property type="entry name" value="SAM_HAT_N"/>
    <property type="match status" value="1"/>
</dbReference>
<keyword evidence="6" id="KW-1185">Reference proteome</keyword>
<protein>
    <submittedName>
        <fullName evidence="5">SAM-dependent chlorinase/fluorinase</fullName>
    </submittedName>
</protein>
<dbReference type="AlphaFoldDB" id="A0A4Y6PYH3"/>
<dbReference type="InterPro" id="IPR046469">
    <property type="entry name" value="SAM_HAT_N"/>
</dbReference>
<dbReference type="PANTHER" id="PTHR35092:SF1">
    <property type="entry name" value="CHLORINASE MJ1651"/>
    <property type="match status" value="1"/>
</dbReference>
<keyword evidence="1" id="KW-0949">S-adenosyl-L-methionine</keyword>
<dbReference type="InterPro" id="IPR023227">
    <property type="entry name" value="SAM_OH_AdoTrfase_C_sf"/>
</dbReference>
<comment type="similarity">
    <text evidence="2">Belongs to the SAM hydrolase / SAM-dependent halogenase family.</text>
</comment>
<dbReference type="SUPFAM" id="SSF102522">
    <property type="entry name" value="Bacterial fluorinating enzyme, N-terminal domain"/>
    <property type="match status" value="1"/>
</dbReference>
<proteinExistence type="inferred from homology"/>
<dbReference type="Pfam" id="PF20257">
    <property type="entry name" value="SAM_HAT_C"/>
    <property type="match status" value="1"/>
</dbReference>
<dbReference type="InterPro" id="IPR023228">
    <property type="entry name" value="SAM_OH_AdoTrfase_N_sf"/>
</dbReference>
<dbReference type="Proteomes" id="UP000315995">
    <property type="component" value="Chromosome"/>
</dbReference>
<evidence type="ECO:0000259" key="3">
    <source>
        <dbReference type="Pfam" id="PF01887"/>
    </source>
</evidence>
<dbReference type="PANTHER" id="PTHR35092">
    <property type="entry name" value="CHLORINASE MJ1651"/>
    <property type="match status" value="1"/>
</dbReference>
<dbReference type="SUPFAM" id="SSF101852">
    <property type="entry name" value="Bacterial fluorinating enzyme, C-terminal domain"/>
    <property type="match status" value="1"/>
</dbReference>
<evidence type="ECO:0000313" key="5">
    <source>
        <dbReference type="EMBL" id="QDG53303.1"/>
    </source>
</evidence>
<dbReference type="InterPro" id="IPR046470">
    <property type="entry name" value="SAM_HAT_C"/>
</dbReference>
<evidence type="ECO:0000313" key="6">
    <source>
        <dbReference type="Proteomes" id="UP000315995"/>
    </source>
</evidence>
<dbReference type="Gene3D" id="2.40.30.90">
    <property type="entry name" value="Bacterial fluorinating enzyme like"/>
    <property type="match status" value="1"/>
</dbReference>
<reference evidence="5 6" key="1">
    <citation type="submission" date="2019-06" db="EMBL/GenBank/DDBJ databases">
        <title>Persicimonas caeni gen. nov., sp. nov., a predatory bacterium isolated from solar saltern.</title>
        <authorList>
            <person name="Wang S."/>
        </authorList>
    </citation>
    <scope>NUCLEOTIDE SEQUENCE [LARGE SCALE GENOMIC DNA]</scope>
    <source>
        <strain evidence="5 6">YN101</strain>
    </source>
</reference>
<accession>A0A5B8Y954</accession>
<dbReference type="PIRSF" id="PIRSF006779">
    <property type="entry name" value="UCP006779"/>
    <property type="match status" value="1"/>
</dbReference>
<dbReference type="RefSeq" id="WP_141199764.1">
    <property type="nucleotide sequence ID" value="NZ_CP041186.1"/>
</dbReference>
<feature type="domain" description="S-adenosyl-l-methionine hydroxide adenosyltransferase N-terminal" evidence="3">
    <location>
        <begin position="6"/>
        <end position="151"/>
    </location>
</feature>
<dbReference type="Gene3D" id="3.40.50.10790">
    <property type="entry name" value="S-adenosyl-l-methionine hydroxide adenosyltransferase, N-terminal"/>
    <property type="match status" value="1"/>
</dbReference>
<evidence type="ECO:0000259" key="4">
    <source>
        <dbReference type="Pfam" id="PF20257"/>
    </source>
</evidence>
<dbReference type="EMBL" id="CP041186">
    <property type="protein sequence ID" value="QDG53303.1"/>
    <property type="molecule type" value="Genomic_DNA"/>
</dbReference>
<sequence length="264" mass="28429">MNTPTVALLTDFGLKDNYVGIMKAVIDGICPGVQLVDLCHEVPPQNLLSGAYLLSSAAPYLKEGTILMGVVDPGVGSTRRSVAIDTGSFVCVGPDNGLFDMVLKKYSPNRVVVLDNPEFHLPKVSATFHGRDIFAPVSGHLAAGANLETLGTHLDPADLVRLPPSAPFLHNERIECHVIHVDRFGNLITNLSDRELTDWLDGARPRIDLDGERVPLMKTFASVPKRRPLAYFGSSGQLEIAVRDGSAARHFGAAQGQTVGVEKE</sequence>
<dbReference type="InterPro" id="IPR002747">
    <property type="entry name" value="SAM_OH_AdoTrfase"/>
</dbReference>
<dbReference type="OrthoDB" id="9792195at2"/>
<gene>
    <name evidence="5" type="ORF">FIV42_21920</name>
</gene>
<evidence type="ECO:0000256" key="1">
    <source>
        <dbReference type="ARBA" id="ARBA00022691"/>
    </source>
</evidence>
<feature type="domain" description="S-adenosyl-l-methionine hydroxide adenosyltransferase C-terminal" evidence="4">
    <location>
        <begin position="177"/>
        <end position="259"/>
    </location>
</feature>
<evidence type="ECO:0000256" key="2">
    <source>
        <dbReference type="ARBA" id="ARBA00024035"/>
    </source>
</evidence>